<feature type="transmembrane region" description="Helical" evidence="9">
    <location>
        <begin position="148"/>
        <end position="167"/>
    </location>
</feature>
<feature type="domain" description="Major facilitator superfamily (MFS) profile" evidence="10">
    <location>
        <begin position="13"/>
        <end position="395"/>
    </location>
</feature>
<sequence length="406" mass="44466">MYIRLKRLFEIKGYSLLVICLLLVGIGISITMPFLPLYLTEDFGISVGAFGVLMAVSSIGGVVVNSLVAKHSDSDFDRKWIIIIATISAAFGYASYLVFDNFFILLIVVSLFNGLAAPAIPQIYAYAQESANVSKSDDKTFAMSTLRSLISLGFLVGPLVGTLILGISGYEGILLGAVFIYLTVASLVFFFLQKRKVVKNSNENSKSLGTFSLKSKQILHPFIAFIFLFMVNAINLIITPLFIVNELQGSHRDIGLMVSICAGLEIPIMLVLGALGKKISNHTLIIYGCSIAIIYYTILSISTHSWQIIVAQLLQASFVAIVMGNGLSYFNELLPKTPGLATTIYYNATIIGRLVGTLGGGAIAQFVGFRHVYWVCLIVVIFSFLIFWRTSTKRKIEVITKQSRSV</sequence>
<keyword evidence="12" id="KW-1185">Reference proteome</keyword>
<dbReference type="CDD" id="cd17471">
    <property type="entry name" value="MFS_Set"/>
    <property type="match status" value="1"/>
</dbReference>
<keyword evidence="6 9" id="KW-0812">Transmembrane</keyword>
<comment type="subcellular location">
    <subcellularLocation>
        <location evidence="1">Cell membrane</location>
        <topology evidence="1">Multi-pass membrane protein</topology>
    </subcellularLocation>
</comment>
<name>A0ABZ2MNF5_9BACI</name>
<evidence type="ECO:0000256" key="3">
    <source>
        <dbReference type="ARBA" id="ARBA00022448"/>
    </source>
</evidence>
<feature type="transmembrane region" description="Helical" evidence="9">
    <location>
        <begin position="45"/>
        <end position="68"/>
    </location>
</feature>
<dbReference type="PANTHER" id="PTHR23535">
    <property type="entry name" value="SUGAR EFFLUX TRANSPORTER A-RELATED"/>
    <property type="match status" value="1"/>
</dbReference>
<dbReference type="SUPFAM" id="SSF103473">
    <property type="entry name" value="MFS general substrate transporter"/>
    <property type="match status" value="1"/>
</dbReference>
<reference evidence="11 12" key="1">
    <citation type="submission" date="2024-02" db="EMBL/GenBank/DDBJ databases">
        <title>Seven novel Bacillus-like species.</title>
        <authorList>
            <person name="Liu G."/>
        </authorList>
    </citation>
    <scope>NUCLEOTIDE SEQUENCE [LARGE SCALE GENOMIC DNA]</scope>
    <source>
        <strain evidence="11 12">FJAT-53654</strain>
    </source>
</reference>
<feature type="transmembrane region" description="Helical" evidence="9">
    <location>
        <begin position="222"/>
        <end position="242"/>
    </location>
</feature>
<feature type="transmembrane region" description="Helical" evidence="9">
    <location>
        <begin position="343"/>
        <end position="366"/>
    </location>
</feature>
<dbReference type="Gene3D" id="1.20.1250.20">
    <property type="entry name" value="MFS general substrate transporter like domains"/>
    <property type="match status" value="2"/>
</dbReference>
<dbReference type="Pfam" id="PF07690">
    <property type="entry name" value="MFS_1"/>
    <property type="match status" value="1"/>
</dbReference>
<dbReference type="InterPro" id="IPR020846">
    <property type="entry name" value="MFS_dom"/>
</dbReference>
<dbReference type="InterPro" id="IPR036259">
    <property type="entry name" value="MFS_trans_sf"/>
</dbReference>
<accession>A0ABZ2MNF5</accession>
<proteinExistence type="inferred from homology"/>
<keyword evidence="7 9" id="KW-1133">Transmembrane helix</keyword>
<evidence type="ECO:0000256" key="7">
    <source>
        <dbReference type="ARBA" id="ARBA00022989"/>
    </source>
</evidence>
<comment type="similarity">
    <text evidence="2">Belongs to the major facilitator superfamily. Set transporter family.</text>
</comment>
<evidence type="ECO:0000256" key="6">
    <source>
        <dbReference type="ARBA" id="ARBA00022692"/>
    </source>
</evidence>
<evidence type="ECO:0000256" key="5">
    <source>
        <dbReference type="ARBA" id="ARBA00022597"/>
    </source>
</evidence>
<evidence type="ECO:0000259" key="10">
    <source>
        <dbReference type="PROSITE" id="PS50850"/>
    </source>
</evidence>
<evidence type="ECO:0000256" key="8">
    <source>
        <dbReference type="ARBA" id="ARBA00023136"/>
    </source>
</evidence>
<evidence type="ECO:0000313" key="11">
    <source>
        <dbReference type="EMBL" id="WXB86877.1"/>
    </source>
</evidence>
<evidence type="ECO:0000256" key="4">
    <source>
        <dbReference type="ARBA" id="ARBA00022475"/>
    </source>
</evidence>
<keyword evidence="8 9" id="KW-0472">Membrane</keyword>
<dbReference type="PROSITE" id="PS50850">
    <property type="entry name" value="MFS"/>
    <property type="match status" value="1"/>
</dbReference>
<protein>
    <submittedName>
        <fullName evidence="11">Sugar efflux transporter</fullName>
    </submittedName>
</protein>
<feature type="transmembrane region" description="Helical" evidence="9">
    <location>
        <begin position="372"/>
        <end position="388"/>
    </location>
</feature>
<keyword evidence="3" id="KW-0813">Transport</keyword>
<keyword evidence="5" id="KW-0762">Sugar transport</keyword>
<organism evidence="11 12">
    <name type="scientific">Metabacillus rhizosphaerae</name>
    <dbReference type="NCBI Taxonomy" id="3117747"/>
    <lineage>
        <taxon>Bacteria</taxon>
        <taxon>Bacillati</taxon>
        <taxon>Bacillota</taxon>
        <taxon>Bacilli</taxon>
        <taxon>Bacillales</taxon>
        <taxon>Bacillaceae</taxon>
        <taxon>Metabacillus</taxon>
    </lineage>
</organism>
<dbReference type="RefSeq" id="WP_338786157.1">
    <property type="nucleotide sequence ID" value="NZ_CP147403.1"/>
</dbReference>
<evidence type="ECO:0000256" key="1">
    <source>
        <dbReference type="ARBA" id="ARBA00004651"/>
    </source>
</evidence>
<dbReference type="EMBL" id="CP147403">
    <property type="protein sequence ID" value="WXB86877.1"/>
    <property type="molecule type" value="Genomic_DNA"/>
</dbReference>
<feature type="transmembrane region" description="Helical" evidence="9">
    <location>
        <begin position="254"/>
        <end position="272"/>
    </location>
</feature>
<dbReference type="PANTHER" id="PTHR23535:SF2">
    <property type="entry name" value="SUGAR EFFLUX TRANSPORTER A-RELATED"/>
    <property type="match status" value="1"/>
</dbReference>
<keyword evidence="4" id="KW-1003">Cell membrane</keyword>
<feature type="transmembrane region" description="Helical" evidence="9">
    <location>
        <begin position="173"/>
        <end position="192"/>
    </location>
</feature>
<feature type="transmembrane region" description="Helical" evidence="9">
    <location>
        <begin position="14"/>
        <end position="39"/>
    </location>
</feature>
<dbReference type="Proteomes" id="UP001368328">
    <property type="component" value="Chromosome"/>
</dbReference>
<feature type="transmembrane region" description="Helical" evidence="9">
    <location>
        <begin position="308"/>
        <end position="331"/>
    </location>
</feature>
<evidence type="ECO:0000313" key="12">
    <source>
        <dbReference type="Proteomes" id="UP001368328"/>
    </source>
</evidence>
<evidence type="ECO:0000256" key="2">
    <source>
        <dbReference type="ARBA" id="ARBA00006523"/>
    </source>
</evidence>
<feature type="transmembrane region" description="Helical" evidence="9">
    <location>
        <begin position="80"/>
        <end position="96"/>
    </location>
</feature>
<evidence type="ECO:0000256" key="9">
    <source>
        <dbReference type="SAM" id="Phobius"/>
    </source>
</evidence>
<gene>
    <name evidence="11" type="ORF">WCV66_16645</name>
</gene>
<feature type="transmembrane region" description="Helical" evidence="9">
    <location>
        <begin position="284"/>
        <end position="302"/>
    </location>
</feature>
<feature type="transmembrane region" description="Helical" evidence="9">
    <location>
        <begin position="102"/>
        <end position="127"/>
    </location>
</feature>
<dbReference type="InterPro" id="IPR011701">
    <property type="entry name" value="MFS"/>
</dbReference>